<comment type="caution">
    <text evidence="2">The sequence shown here is derived from an EMBL/GenBank/DDBJ whole genome shotgun (WGS) entry which is preliminary data.</text>
</comment>
<keyword evidence="1" id="KW-0175">Coiled coil</keyword>
<evidence type="ECO:0000256" key="1">
    <source>
        <dbReference type="SAM" id="Coils"/>
    </source>
</evidence>
<name>A0A0F9UX98_9ZZZZ</name>
<organism evidence="2">
    <name type="scientific">marine sediment metagenome</name>
    <dbReference type="NCBI Taxonomy" id="412755"/>
    <lineage>
        <taxon>unclassified sequences</taxon>
        <taxon>metagenomes</taxon>
        <taxon>ecological metagenomes</taxon>
    </lineage>
</organism>
<accession>A0A0F9UX98</accession>
<proteinExistence type="predicted"/>
<dbReference type="AlphaFoldDB" id="A0A0F9UX98"/>
<gene>
    <name evidence="2" type="ORF">LCGC14_0478360</name>
</gene>
<feature type="coiled-coil region" evidence="1">
    <location>
        <begin position="35"/>
        <end position="97"/>
    </location>
</feature>
<protein>
    <submittedName>
        <fullName evidence="2">Uncharacterized protein</fullName>
    </submittedName>
</protein>
<sequence>MCLKCILDKDAAEDKMATRCMCKPAPEQHSRYCPESQERREIERLKEEVQTWRKGIDRERKEVQVQQDRVIRFAARAMEAEERVRELKAIISKMRTIISEYVAS</sequence>
<reference evidence="2" key="1">
    <citation type="journal article" date="2015" name="Nature">
        <title>Complex archaea that bridge the gap between prokaryotes and eukaryotes.</title>
        <authorList>
            <person name="Spang A."/>
            <person name="Saw J.H."/>
            <person name="Jorgensen S.L."/>
            <person name="Zaremba-Niedzwiedzka K."/>
            <person name="Martijn J."/>
            <person name="Lind A.E."/>
            <person name="van Eijk R."/>
            <person name="Schleper C."/>
            <person name="Guy L."/>
            <person name="Ettema T.J."/>
        </authorList>
    </citation>
    <scope>NUCLEOTIDE SEQUENCE</scope>
</reference>
<evidence type="ECO:0000313" key="2">
    <source>
        <dbReference type="EMBL" id="KKN65791.1"/>
    </source>
</evidence>
<dbReference type="EMBL" id="LAZR01000516">
    <property type="protein sequence ID" value="KKN65791.1"/>
    <property type="molecule type" value="Genomic_DNA"/>
</dbReference>